<proteinExistence type="predicted"/>
<dbReference type="EMBL" id="JADCTT010000010">
    <property type="protein sequence ID" value="KAF9747141.1"/>
    <property type="molecule type" value="Genomic_DNA"/>
</dbReference>
<dbReference type="Pfam" id="PF13393">
    <property type="entry name" value="tRNA-synt_His"/>
    <property type="match status" value="1"/>
</dbReference>
<evidence type="ECO:0000313" key="4">
    <source>
        <dbReference type="Proteomes" id="UP000616885"/>
    </source>
</evidence>
<feature type="domain" description="Class II Histidinyl-tRNA synthetase (HisRS)-like catalytic core" evidence="2">
    <location>
        <begin position="23"/>
        <end position="203"/>
    </location>
</feature>
<evidence type="ECO:0000259" key="2">
    <source>
        <dbReference type="Pfam" id="PF13393"/>
    </source>
</evidence>
<name>A0A8H7KDE9_BIOOC</name>
<dbReference type="GO" id="GO:0003723">
    <property type="term" value="F:RNA binding"/>
    <property type="evidence" value="ECO:0007669"/>
    <property type="project" value="TreeGrafter"/>
</dbReference>
<sequence>MATQDNPAPSRPGAQLKTPKGTRDWVGQDLLLRDYIFQTITNVLKRHGGIPLDTPVFELRDILSEKYGEDSRLIYNLEDQGGELCSLRYDLTVPFARWLAMHSNVKQIKRYQIAKVYRRDQPAIARGRYREFYQCDFDIAGIYDPMIPDAEILCIISEVFEAFNFDMTIKLNHWRILDGLFTAAGVPEDKIRPVSSSVDNLDKLPWADVKQEMVETKSIPDDVADRIGKYVM</sequence>
<reference evidence="3" key="1">
    <citation type="submission" date="2020-10" db="EMBL/GenBank/DDBJ databases">
        <title>High-Quality Genome Resource of Clonostachys rosea strain S41 by Oxford Nanopore Long-Read Sequencing.</title>
        <authorList>
            <person name="Wang H."/>
        </authorList>
    </citation>
    <scope>NUCLEOTIDE SEQUENCE</scope>
    <source>
        <strain evidence="3">S41</strain>
    </source>
</reference>
<dbReference type="CDD" id="cd00773">
    <property type="entry name" value="HisRS-like_core"/>
    <property type="match status" value="1"/>
</dbReference>
<dbReference type="InterPro" id="IPR045864">
    <property type="entry name" value="aa-tRNA-synth_II/BPL/LPL"/>
</dbReference>
<organism evidence="3 4">
    <name type="scientific">Bionectria ochroleuca</name>
    <name type="common">Gliocladium roseum</name>
    <dbReference type="NCBI Taxonomy" id="29856"/>
    <lineage>
        <taxon>Eukaryota</taxon>
        <taxon>Fungi</taxon>
        <taxon>Dikarya</taxon>
        <taxon>Ascomycota</taxon>
        <taxon>Pezizomycotina</taxon>
        <taxon>Sordariomycetes</taxon>
        <taxon>Hypocreomycetidae</taxon>
        <taxon>Hypocreales</taxon>
        <taxon>Bionectriaceae</taxon>
        <taxon>Clonostachys</taxon>
    </lineage>
</organism>
<dbReference type="GO" id="GO:0004821">
    <property type="term" value="F:histidine-tRNA ligase activity"/>
    <property type="evidence" value="ECO:0007669"/>
    <property type="project" value="TreeGrafter"/>
</dbReference>
<evidence type="ECO:0000313" key="3">
    <source>
        <dbReference type="EMBL" id="KAF9747141.1"/>
    </source>
</evidence>
<dbReference type="Gene3D" id="3.30.930.10">
    <property type="entry name" value="Bira Bifunctional Protein, Domain 2"/>
    <property type="match status" value="1"/>
</dbReference>
<dbReference type="PANTHER" id="PTHR11476:SF7">
    <property type="entry name" value="HISTIDINE--TRNA LIGASE"/>
    <property type="match status" value="1"/>
</dbReference>
<protein>
    <recommendedName>
        <fullName evidence="2">Class II Histidinyl-tRNA synthetase (HisRS)-like catalytic core domain-containing protein</fullName>
    </recommendedName>
</protein>
<dbReference type="SUPFAM" id="SSF55681">
    <property type="entry name" value="Class II aaRS and biotin synthetases"/>
    <property type="match status" value="1"/>
</dbReference>
<dbReference type="AlphaFoldDB" id="A0A8H7KDE9"/>
<gene>
    <name evidence="3" type="ORF">IM811_002475</name>
</gene>
<dbReference type="GO" id="GO:0006427">
    <property type="term" value="P:histidyl-tRNA aminoacylation"/>
    <property type="evidence" value="ECO:0007669"/>
    <property type="project" value="TreeGrafter"/>
</dbReference>
<dbReference type="Proteomes" id="UP000616885">
    <property type="component" value="Unassembled WGS sequence"/>
</dbReference>
<dbReference type="GO" id="GO:0005739">
    <property type="term" value="C:mitochondrion"/>
    <property type="evidence" value="ECO:0007669"/>
    <property type="project" value="TreeGrafter"/>
</dbReference>
<dbReference type="InterPro" id="IPR041715">
    <property type="entry name" value="HisRS-like_core"/>
</dbReference>
<feature type="region of interest" description="Disordered" evidence="1">
    <location>
        <begin position="1"/>
        <end position="21"/>
    </location>
</feature>
<dbReference type="PANTHER" id="PTHR11476">
    <property type="entry name" value="HISTIDYL-TRNA SYNTHETASE"/>
    <property type="match status" value="1"/>
</dbReference>
<accession>A0A8H7KDE9</accession>
<evidence type="ECO:0000256" key="1">
    <source>
        <dbReference type="SAM" id="MobiDB-lite"/>
    </source>
</evidence>
<dbReference type="GO" id="GO:0005829">
    <property type="term" value="C:cytosol"/>
    <property type="evidence" value="ECO:0007669"/>
    <property type="project" value="TreeGrafter"/>
</dbReference>
<comment type="caution">
    <text evidence="3">The sequence shown here is derived from an EMBL/GenBank/DDBJ whole genome shotgun (WGS) entry which is preliminary data.</text>
</comment>
<dbReference type="GO" id="GO:0032543">
    <property type="term" value="P:mitochondrial translation"/>
    <property type="evidence" value="ECO:0007669"/>
    <property type="project" value="TreeGrafter"/>
</dbReference>